<dbReference type="InterPro" id="IPR004088">
    <property type="entry name" value="KH_dom_type_1"/>
</dbReference>
<dbReference type="InterPro" id="IPR004087">
    <property type="entry name" value="KH_dom"/>
</dbReference>
<gene>
    <name evidence="3" type="ORF">CTI12_AA090020</name>
</gene>
<dbReference type="Proteomes" id="UP000245207">
    <property type="component" value="Unassembled WGS sequence"/>
</dbReference>
<proteinExistence type="predicted"/>
<dbReference type="AlphaFoldDB" id="A0A2U1PYH0"/>
<dbReference type="InterPro" id="IPR036612">
    <property type="entry name" value="KH_dom_type_1_sf"/>
</dbReference>
<organism evidence="3 4">
    <name type="scientific">Artemisia annua</name>
    <name type="common">Sweet wormwood</name>
    <dbReference type="NCBI Taxonomy" id="35608"/>
    <lineage>
        <taxon>Eukaryota</taxon>
        <taxon>Viridiplantae</taxon>
        <taxon>Streptophyta</taxon>
        <taxon>Embryophyta</taxon>
        <taxon>Tracheophyta</taxon>
        <taxon>Spermatophyta</taxon>
        <taxon>Magnoliopsida</taxon>
        <taxon>eudicotyledons</taxon>
        <taxon>Gunneridae</taxon>
        <taxon>Pentapetalae</taxon>
        <taxon>asterids</taxon>
        <taxon>campanulids</taxon>
        <taxon>Asterales</taxon>
        <taxon>Asteraceae</taxon>
        <taxon>Asteroideae</taxon>
        <taxon>Anthemideae</taxon>
        <taxon>Artemisiinae</taxon>
        <taxon>Artemisia</taxon>
    </lineage>
</organism>
<dbReference type="SMART" id="SM00322">
    <property type="entry name" value="KH"/>
    <property type="match status" value="1"/>
</dbReference>
<dbReference type="CDD" id="cd00105">
    <property type="entry name" value="KH-I"/>
    <property type="match status" value="1"/>
</dbReference>
<name>A0A2U1PYH0_ARTAN</name>
<feature type="domain" description="K Homology" evidence="2">
    <location>
        <begin position="110"/>
        <end position="183"/>
    </location>
</feature>
<dbReference type="OrthoDB" id="5204190at2759"/>
<dbReference type="EMBL" id="PKPP01000602">
    <property type="protein sequence ID" value="PWA90762.1"/>
    <property type="molecule type" value="Genomic_DNA"/>
</dbReference>
<evidence type="ECO:0000259" key="2">
    <source>
        <dbReference type="SMART" id="SM00322"/>
    </source>
</evidence>
<dbReference type="PANTHER" id="PTHR12039:SF0">
    <property type="entry name" value="NICOTINAMIDE-NUCLEOTIDE ADENYLYLTRANSFERASE"/>
    <property type="match status" value="1"/>
</dbReference>
<keyword evidence="1" id="KW-0694">RNA-binding</keyword>
<evidence type="ECO:0000313" key="4">
    <source>
        <dbReference type="Proteomes" id="UP000245207"/>
    </source>
</evidence>
<dbReference type="STRING" id="35608.A0A2U1PYH0"/>
<comment type="caution">
    <text evidence="3">The sequence shown here is derived from an EMBL/GenBank/DDBJ whole genome shotgun (WGS) entry which is preliminary data.</text>
</comment>
<evidence type="ECO:0000256" key="1">
    <source>
        <dbReference type="PROSITE-ProRule" id="PRU00117"/>
    </source>
</evidence>
<evidence type="ECO:0000313" key="3">
    <source>
        <dbReference type="EMBL" id="PWA90762.1"/>
    </source>
</evidence>
<keyword evidence="4" id="KW-1185">Reference proteome</keyword>
<dbReference type="GO" id="GO:0003723">
    <property type="term" value="F:RNA binding"/>
    <property type="evidence" value="ECO:0007669"/>
    <property type="project" value="UniProtKB-UniRule"/>
</dbReference>
<dbReference type="Gene3D" id="3.30.1370.10">
    <property type="entry name" value="K Homology domain, type 1"/>
    <property type="match status" value="1"/>
</dbReference>
<dbReference type="SUPFAM" id="SSF54791">
    <property type="entry name" value="Eukaryotic type KH-domain (KH-domain type I)"/>
    <property type="match status" value="1"/>
</dbReference>
<dbReference type="InterPro" id="IPR051182">
    <property type="entry name" value="Euk_NMN_adenylyltrnsfrase"/>
</dbReference>
<dbReference type="PANTHER" id="PTHR12039">
    <property type="entry name" value="NICOTINAMIDE MONONUCLEOTIDE ADENYLYLTRANSFERASE"/>
    <property type="match status" value="1"/>
</dbReference>
<dbReference type="SUPFAM" id="SSF52374">
    <property type="entry name" value="Nucleotidylyl transferase"/>
    <property type="match status" value="1"/>
</dbReference>
<dbReference type="GO" id="GO:0000309">
    <property type="term" value="F:nicotinamide-nucleotide adenylyltransferase activity"/>
    <property type="evidence" value="ECO:0007669"/>
    <property type="project" value="TreeGrafter"/>
</dbReference>
<dbReference type="Gene3D" id="3.40.50.620">
    <property type="entry name" value="HUPs"/>
    <property type="match status" value="1"/>
</dbReference>
<accession>A0A2U1PYH0</accession>
<dbReference type="GO" id="GO:0004515">
    <property type="term" value="F:nicotinate-nucleotide adenylyltransferase activity"/>
    <property type="evidence" value="ECO:0007669"/>
    <property type="project" value="TreeGrafter"/>
</dbReference>
<dbReference type="Pfam" id="PF00013">
    <property type="entry name" value="KH_1"/>
    <property type="match status" value="1"/>
</dbReference>
<dbReference type="GO" id="GO:0009435">
    <property type="term" value="P:NAD+ biosynthetic process"/>
    <property type="evidence" value="ECO:0007669"/>
    <property type="project" value="TreeGrafter"/>
</dbReference>
<sequence>MKTVRTICRDYGVVCIRREGQDIEEIIARDEILTENKGNIEVVDEIVPNRISSTLVRDCISRGLSVKYLTSDESLVELHLLDSKFISGRTDYGQKPYPTPMWVSSAYGYGNPSKKIDIPNGRVGVIIGKGGETIKYLQLQFGAKIQVTGEMVADPNTQIRGVELTVSSESIAKAEELIRDVLAEVEAGGSGVEQFSILDASAKQQDASSDQIEAPKQLDNEVISELCIFTQGYHACAWFQ</sequence>
<dbReference type="InterPro" id="IPR014729">
    <property type="entry name" value="Rossmann-like_a/b/a_fold"/>
</dbReference>
<reference evidence="3 4" key="1">
    <citation type="journal article" date="2018" name="Mol. Plant">
        <title>The genome of Artemisia annua provides insight into the evolution of Asteraceae family and artemisinin biosynthesis.</title>
        <authorList>
            <person name="Shen Q."/>
            <person name="Zhang L."/>
            <person name="Liao Z."/>
            <person name="Wang S."/>
            <person name="Yan T."/>
            <person name="Shi P."/>
            <person name="Liu M."/>
            <person name="Fu X."/>
            <person name="Pan Q."/>
            <person name="Wang Y."/>
            <person name="Lv Z."/>
            <person name="Lu X."/>
            <person name="Zhang F."/>
            <person name="Jiang W."/>
            <person name="Ma Y."/>
            <person name="Chen M."/>
            <person name="Hao X."/>
            <person name="Li L."/>
            <person name="Tang Y."/>
            <person name="Lv G."/>
            <person name="Zhou Y."/>
            <person name="Sun X."/>
            <person name="Brodelius P.E."/>
            <person name="Rose J.K.C."/>
            <person name="Tang K."/>
        </authorList>
    </citation>
    <scope>NUCLEOTIDE SEQUENCE [LARGE SCALE GENOMIC DNA]</scope>
    <source>
        <strain evidence="4">cv. Huhao1</strain>
        <tissue evidence="3">Leaf</tissue>
    </source>
</reference>
<protein>
    <submittedName>
        <fullName evidence="3">K Homology domain-containing protein</fullName>
    </submittedName>
</protein>
<dbReference type="PROSITE" id="PS50084">
    <property type="entry name" value="KH_TYPE_1"/>
    <property type="match status" value="1"/>
</dbReference>